<accession>A0A934KHH5</accession>
<dbReference type="Pfam" id="PF13188">
    <property type="entry name" value="PAS_8"/>
    <property type="match status" value="1"/>
</dbReference>
<evidence type="ECO:0000313" key="10">
    <source>
        <dbReference type="EMBL" id="MBJ7879621.1"/>
    </source>
</evidence>
<evidence type="ECO:0000256" key="2">
    <source>
        <dbReference type="ARBA" id="ARBA00012438"/>
    </source>
</evidence>
<name>A0A934KHH5_9FLAO</name>
<keyword evidence="8" id="KW-1133">Transmembrane helix</keyword>
<dbReference type="SUPFAM" id="SSF55874">
    <property type="entry name" value="ATPase domain of HSP90 chaperone/DNA topoisomerase II/histidine kinase"/>
    <property type="match status" value="1"/>
</dbReference>
<protein>
    <recommendedName>
        <fullName evidence="2">histidine kinase</fullName>
        <ecNumber evidence="2">2.7.13.3</ecNumber>
    </recommendedName>
</protein>
<evidence type="ECO:0000256" key="5">
    <source>
        <dbReference type="ARBA" id="ARBA00022777"/>
    </source>
</evidence>
<dbReference type="PANTHER" id="PTHR43065">
    <property type="entry name" value="SENSOR HISTIDINE KINASE"/>
    <property type="match status" value="1"/>
</dbReference>
<keyword evidence="4" id="KW-0547">Nucleotide-binding</keyword>
<dbReference type="InterPro" id="IPR036890">
    <property type="entry name" value="HATPase_C_sf"/>
</dbReference>
<keyword evidence="3" id="KW-0808">Transferase</keyword>
<feature type="transmembrane region" description="Helical" evidence="8">
    <location>
        <begin position="35"/>
        <end position="54"/>
    </location>
</feature>
<organism evidence="10 11">
    <name type="scientific">Gelidibacter salicanalis</name>
    <dbReference type="NCBI Taxonomy" id="291193"/>
    <lineage>
        <taxon>Bacteria</taxon>
        <taxon>Pseudomonadati</taxon>
        <taxon>Bacteroidota</taxon>
        <taxon>Flavobacteriia</taxon>
        <taxon>Flavobacteriales</taxon>
        <taxon>Flavobacteriaceae</taxon>
        <taxon>Gelidibacter</taxon>
    </lineage>
</organism>
<proteinExistence type="predicted"/>
<dbReference type="EMBL" id="JAEHJZ010000004">
    <property type="protein sequence ID" value="MBJ7879621.1"/>
    <property type="molecule type" value="Genomic_DNA"/>
</dbReference>
<dbReference type="GO" id="GO:0000160">
    <property type="term" value="P:phosphorelay signal transduction system"/>
    <property type="evidence" value="ECO:0007669"/>
    <property type="project" value="UniProtKB-KW"/>
</dbReference>
<keyword evidence="11" id="KW-1185">Reference proteome</keyword>
<dbReference type="GO" id="GO:0004673">
    <property type="term" value="F:protein histidine kinase activity"/>
    <property type="evidence" value="ECO:0007669"/>
    <property type="project" value="UniProtKB-EC"/>
</dbReference>
<evidence type="ECO:0000256" key="8">
    <source>
        <dbReference type="SAM" id="Phobius"/>
    </source>
</evidence>
<evidence type="ECO:0000256" key="4">
    <source>
        <dbReference type="ARBA" id="ARBA00022741"/>
    </source>
</evidence>
<dbReference type="GO" id="GO:0005524">
    <property type="term" value="F:ATP binding"/>
    <property type="evidence" value="ECO:0007669"/>
    <property type="project" value="UniProtKB-KW"/>
</dbReference>
<dbReference type="InterPro" id="IPR004358">
    <property type="entry name" value="Sig_transdc_His_kin-like_C"/>
</dbReference>
<dbReference type="SUPFAM" id="SSF55785">
    <property type="entry name" value="PYP-like sensor domain (PAS domain)"/>
    <property type="match status" value="1"/>
</dbReference>
<dbReference type="InterPro" id="IPR005467">
    <property type="entry name" value="His_kinase_dom"/>
</dbReference>
<dbReference type="InterPro" id="IPR035965">
    <property type="entry name" value="PAS-like_dom_sf"/>
</dbReference>
<dbReference type="CDD" id="cd00130">
    <property type="entry name" value="PAS"/>
    <property type="match status" value="1"/>
</dbReference>
<dbReference type="Proteomes" id="UP000662373">
    <property type="component" value="Unassembled WGS sequence"/>
</dbReference>
<feature type="domain" description="Histidine kinase" evidence="9">
    <location>
        <begin position="229"/>
        <end position="451"/>
    </location>
</feature>
<evidence type="ECO:0000313" key="11">
    <source>
        <dbReference type="Proteomes" id="UP000662373"/>
    </source>
</evidence>
<evidence type="ECO:0000256" key="1">
    <source>
        <dbReference type="ARBA" id="ARBA00000085"/>
    </source>
</evidence>
<comment type="catalytic activity">
    <reaction evidence="1">
        <text>ATP + protein L-histidine = ADP + protein N-phospho-L-histidine.</text>
        <dbReference type="EC" id="2.7.13.3"/>
    </reaction>
</comment>
<comment type="caution">
    <text evidence="10">The sequence shown here is derived from an EMBL/GenBank/DDBJ whole genome shotgun (WGS) entry which is preliminary data.</text>
</comment>
<feature type="transmembrane region" description="Helical" evidence="8">
    <location>
        <begin position="7"/>
        <end position="29"/>
    </location>
</feature>
<keyword evidence="8" id="KW-0812">Transmembrane</keyword>
<dbReference type="Gene3D" id="3.30.565.10">
    <property type="entry name" value="Histidine kinase-like ATPase, C-terminal domain"/>
    <property type="match status" value="1"/>
</dbReference>
<dbReference type="Gene3D" id="3.30.450.20">
    <property type="entry name" value="PAS domain"/>
    <property type="match status" value="1"/>
</dbReference>
<dbReference type="Pfam" id="PF02518">
    <property type="entry name" value="HATPase_c"/>
    <property type="match status" value="1"/>
</dbReference>
<evidence type="ECO:0000256" key="3">
    <source>
        <dbReference type="ARBA" id="ARBA00022679"/>
    </source>
</evidence>
<dbReference type="PROSITE" id="PS50109">
    <property type="entry name" value="HIS_KIN"/>
    <property type="match status" value="1"/>
</dbReference>
<reference evidence="10 11" key="1">
    <citation type="submission" date="2020-09" db="EMBL/GenBank/DDBJ databases">
        <title>Draft genome of Gelidibacter salicanalis PAMC21136.</title>
        <authorList>
            <person name="Park H."/>
        </authorList>
    </citation>
    <scope>NUCLEOTIDE SEQUENCE [LARGE SCALE GENOMIC DNA]</scope>
    <source>
        <strain evidence="10 11">PAMC21136</strain>
    </source>
</reference>
<evidence type="ECO:0000259" key="9">
    <source>
        <dbReference type="PROSITE" id="PS50109"/>
    </source>
</evidence>
<keyword evidence="7" id="KW-0902">Two-component regulatory system</keyword>
<evidence type="ECO:0000256" key="6">
    <source>
        <dbReference type="ARBA" id="ARBA00022840"/>
    </source>
</evidence>
<evidence type="ECO:0000256" key="7">
    <source>
        <dbReference type="ARBA" id="ARBA00023012"/>
    </source>
</evidence>
<dbReference type="SMART" id="SM00387">
    <property type="entry name" value="HATPase_c"/>
    <property type="match status" value="1"/>
</dbReference>
<dbReference type="InterPro" id="IPR000014">
    <property type="entry name" value="PAS"/>
</dbReference>
<dbReference type="RefSeq" id="WP_199597083.1">
    <property type="nucleotide sequence ID" value="NZ_JAEHJZ010000004.1"/>
</dbReference>
<keyword evidence="6" id="KW-0067">ATP-binding</keyword>
<keyword evidence="5" id="KW-0418">Kinase</keyword>
<dbReference type="EC" id="2.7.13.3" evidence="2"/>
<dbReference type="InterPro" id="IPR003594">
    <property type="entry name" value="HATPase_dom"/>
</dbReference>
<dbReference type="PRINTS" id="PR00344">
    <property type="entry name" value="BCTRLSENSOR"/>
</dbReference>
<gene>
    <name evidence="10" type="ORF">JEM65_02980</name>
</gene>
<sequence>MASKNLYYNIIIRVLFITAIAFGVAYLGLNKHIDYAIYLAIFLTFQVVGLINFINRMNKKIAFFFNAVENDDSTIHFPIDTKNKSVRDLHKSLNRLNFLIQKIKIENRQQEHYYHSILEQAAVGFLTLNEKGHILLANKTAKKLFNYDSLTHIQQLKRVDEKLFKLISQLKPFDQKLTSITNERETVQLTIRSKPITVGNENLILIIIQNINYELDENETDSWIKLFRVLTHEIMNSIAPITSLSETLSHIFENENTKKTPSGLNETDVSNLIKGLDIIKEQGKDLITFVESYRTLTKISKPEKEIISTATLFNKIRILSSQEVGFQKIKFEIAIQSNNLEIYADEKQMIQVLLNLVKNAIQSIHKTGKEGIIKLIAEKEKNSYNTIIHVVDNGPGISPEILNQIFIPFFTTKEDGTGIGLSLSKHIMRLHGGTLSVNSIIGKKTSFSLRF</sequence>
<dbReference type="AlphaFoldDB" id="A0A934KHH5"/>
<keyword evidence="8" id="KW-0472">Membrane</keyword>
<dbReference type="PANTHER" id="PTHR43065:SF46">
    <property type="entry name" value="C4-DICARBOXYLATE TRANSPORT SENSOR PROTEIN DCTB"/>
    <property type="match status" value="1"/>
</dbReference>